<dbReference type="Proteomes" id="UP000069272">
    <property type="component" value="Chromosome 2L"/>
</dbReference>
<evidence type="ECO:0000313" key="3">
    <source>
        <dbReference type="Proteomes" id="UP000069272"/>
    </source>
</evidence>
<name>A0A182FWU2_ANOAL</name>
<organism evidence="2 3">
    <name type="scientific">Anopheles albimanus</name>
    <name type="common">New world malaria mosquito</name>
    <dbReference type="NCBI Taxonomy" id="7167"/>
    <lineage>
        <taxon>Eukaryota</taxon>
        <taxon>Metazoa</taxon>
        <taxon>Ecdysozoa</taxon>
        <taxon>Arthropoda</taxon>
        <taxon>Hexapoda</taxon>
        <taxon>Insecta</taxon>
        <taxon>Pterygota</taxon>
        <taxon>Neoptera</taxon>
        <taxon>Endopterygota</taxon>
        <taxon>Diptera</taxon>
        <taxon>Nematocera</taxon>
        <taxon>Culicoidea</taxon>
        <taxon>Culicidae</taxon>
        <taxon>Anophelinae</taxon>
        <taxon>Anopheles</taxon>
    </lineage>
</organism>
<accession>A0A182FWU2</accession>
<feature type="region of interest" description="Disordered" evidence="1">
    <location>
        <begin position="38"/>
        <end position="61"/>
    </location>
</feature>
<dbReference type="VEuPathDB" id="VectorBase:AALB014130"/>
<reference evidence="2 3" key="1">
    <citation type="journal article" date="2017" name="G3 (Bethesda)">
        <title>The Physical Genome Mapping of Anopheles albimanus Corrected Scaffold Misassemblies and Identified Interarm Rearrangements in Genus Anopheles.</title>
        <authorList>
            <person name="Artemov G.N."/>
            <person name="Peery A.N."/>
            <person name="Jiang X."/>
            <person name="Tu Z."/>
            <person name="Stegniy V.N."/>
            <person name="Sharakhova M.V."/>
            <person name="Sharakhov I.V."/>
        </authorList>
    </citation>
    <scope>NUCLEOTIDE SEQUENCE [LARGE SCALE GENOMIC DNA]</scope>
    <source>
        <strain evidence="2 3">ALBI9_A</strain>
    </source>
</reference>
<dbReference type="AlphaFoldDB" id="A0A182FWU2"/>
<evidence type="ECO:0000313" key="2">
    <source>
        <dbReference type="EnsemblMetazoa" id="AALB014130-PA"/>
    </source>
</evidence>
<keyword evidence="3" id="KW-1185">Reference proteome</keyword>
<dbReference type="VEuPathDB" id="VectorBase:AALB20_038101"/>
<evidence type="ECO:0000256" key="1">
    <source>
        <dbReference type="SAM" id="MobiDB-lite"/>
    </source>
</evidence>
<dbReference type="EnsemblMetazoa" id="AALB014130-RA">
    <property type="protein sequence ID" value="AALB014130-PA"/>
    <property type="gene ID" value="AALB014130"/>
</dbReference>
<sequence length="61" mass="6880">LKFVSTTDNIARPPEHISRTCTFSFVPGVKVVVKVNATSKNQQRDDNDQIQVETPVSEMIY</sequence>
<reference evidence="2" key="2">
    <citation type="submission" date="2022-08" db="UniProtKB">
        <authorList>
            <consortium name="EnsemblMetazoa"/>
        </authorList>
    </citation>
    <scope>IDENTIFICATION</scope>
    <source>
        <strain evidence="2">STECLA/ALBI9_A</strain>
    </source>
</reference>
<protein>
    <submittedName>
        <fullName evidence="2">Uncharacterized protein</fullName>
    </submittedName>
</protein>
<proteinExistence type="predicted"/>